<feature type="region of interest" description="Disordered" evidence="1">
    <location>
        <begin position="1"/>
        <end position="58"/>
    </location>
</feature>
<organism evidence="2 3">
    <name type="scientific">Saccharopolyspora gregorii</name>
    <dbReference type="NCBI Taxonomy" id="33914"/>
    <lineage>
        <taxon>Bacteria</taxon>
        <taxon>Bacillati</taxon>
        <taxon>Actinomycetota</taxon>
        <taxon>Actinomycetes</taxon>
        <taxon>Pseudonocardiales</taxon>
        <taxon>Pseudonocardiaceae</taxon>
        <taxon>Saccharopolyspora</taxon>
    </lineage>
</organism>
<reference evidence="3" key="1">
    <citation type="journal article" date="2019" name="Int. J. Syst. Evol. Microbiol.">
        <title>The Global Catalogue of Microorganisms (GCM) 10K type strain sequencing project: providing services to taxonomists for standard genome sequencing and annotation.</title>
        <authorList>
            <consortium name="The Broad Institute Genomics Platform"/>
            <consortium name="The Broad Institute Genome Sequencing Center for Infectious Disease"/>
            <person name="Wu L."/>
            <person name="Ma J."/>
        </authorList>
    </citation>
    <scope>NUCLEOTIDE SEQUENCE [LARGE SCALE GENOMIC DNA]</scope>
    <source>
        <strain evidence="3">JCM 9687</strain>
    </source>
</reference>
<name>A0ABP6RNY1_9PSEU</name>
<accession>A0ABP6RNY1</accession>
<keyword evidence="3" id="KW-1185">Reference proteome</keyword>
<evidence type="ECO:0000313" key="2">
    <source>
        <dbReference type="EMBL" id="GAA3358250.1"/>
    </source>
</evidence>
<feature type="compositionally biased region" description="Basic and acidic residues" evidence="1">
    <location>
        <begin position="19"/>
        <end position="35"/>
    </location>
</feature>
<gene>
    <name evidence="2" type="ORF">GCM10020366_29600</name>
</gene>
<protein>
    <submittedName>
        <fullName evidence="2">Uncharacterized protein</fullName>
    </submittedName>
</protein>
<sequence length="94" mass="10101">MSSGSPRTFPGSWPKRRARNECGRGPRAANDHSSKVETSALVRMHAISRPSGEKPKFDLDTADVAGRIGAGALMSTPGGRIALRESRKPQFRAV</sequence>
<comment type="caution">
    <text evidence="2">The sequence shown here is derived from an EMBL/GenBank/DDBJ whole genome shotgun (WGS) entry which is preliminary data.</text>
</comment>
<evidence type="ECO:0000313" key="3">
    <source>
        <dbReference type="Proteomes" id="UP001500483"/>
    </source>
</evidence>
<dbReference type="EMBL" id="BAAAYK010000038">
    <property type="protein sequence ID" value="GAA3358250.1"/>
    <property type="molecule type" value="Genomic_DNA"/>
</dbReference>
<dbReference type="Proteomes" id="UP001500483">
    <property type="component" value="Unassembled WGS sequence"/>
</dbReference>
<proteinExistence type="predicted"/>
<evidence type="ECO:0000256" key="1">
    <source>
        <dbReference type="SAM" id="MobiDB-lite"/>
    </source>
</evidence>